<reference evidence="3" key="1">
    <citation type="journal article" date="2023" name="Mol. Phylogenet. Evol.">
        <title>Genome-scale phylogeny and comparative genomics of the fungal order Sordariales.</title>
        <authorList>
            <person name="Hensen N."/>
            <person name="Bonometti L."/>
            <person name="Westerberg I."/>
            <person name="Brannstrom I.O."/>
            <person name="Guillou S."/>
            <person name="Cros-Aarteil S."/>
            <person name="Calhoun S."/>
            <person name="Haridas S."/>
            <person name="Kuo A."/>
            <person name="Mondo S."/>
            <person name="Pangilinan J."/>
            <person name="Riley R."/>
            <person name="LaButti K."/>
            <person name="Andreopoulos B."/>
            <person name="Lipzen A."/>
            <person name="Chen C."/>
            <person name="Yan M."/>
            <person name="Daum C."/>
            <person name="Ng V."/>
            <person name="Clum A."/>
            <person name="Steindorff A."/>
            <person name="Ohm R.A."/>
            <person name="Martin F."/>
            <person name="Silar P."/>
            <person name="Natvig D.O."/>
            <person name="Lalanne C."/>
            <person name="Gautier V."/>
            <person name="Ament-Velasquez S.L."/>
            <person name="Kruys A."/>
            <person name="Hutchinson M.I."/>
            <person name="Powell A.J."/>
            <person name="Barry K."/>
            <person name="Miller A.N."/>
            <person name="Grigoriev I.V."/>
            <person name="Debuchy R."/>
            <person name="Gladieux P."/>
            <person name="Hiltunen Thoren M."/>
            <person name="Johannesson H."/>
        </authorList>
    </citation>
    <scope>NUCLEOTIDE SEQUENCE</scope>
    <source>
        <strain evidence="3">CBS 958.72</strain>
    </source>
</reference>
<dbReference type="Pfam" id="PF06985">
    <property type="entry name" value="HET"/>
    <property type="match status" value="1"/>
</dbReference>
<gene>
    <name evidence="3" type="ORF">B0T24DRAFT_289310</name>
</gene>
<feature type="domain" description="Heterokaryon incompatibility" evidence="2">
    <location>
        <begin position="120"/>
        <end position="281"/>
    </location>
</feature>
<dbReference type="Proteomes" id="UP001287356">
    <property type="component" value="Unassembled WGS sequence"/>
</dbReference>
<keyword evidence="4" id="KW-1185">Reference proteome</keyword>
<dbReference type="AlphaFoldDB" id="A0AAE0KDY5"/>
<accession>A0AAE0KDY5</accession>
<evidence type="ECO:0000256" key="1">
    <source>
        <dbReference type="SAM" id="MobiDB-lite"/>
    </source>
</evidence>
<dbReference type="InterPro" id="IPR010730">
    <property type="entry name" value="HET"/>
</dbReference>
<organism evidence="3 4">
    <name type="scientific">Lasiosphaeria ovina</name>
    <dbReference type="NCBI Taxonomy" id="92902"/>
    <lineage>
        <taxon>Eukaryota</taxon>
        <taxon>Fungi</taxon>
        <taxon>Dikarya</taxon>
        <taxon>Ascomycota</taxon>
        <taxon>Pezizomycotina</taxon>
        <taxon>Sordariomycetes</taxon>
        <taxon>Sordariomycetidae</taxon>
        <taxon>Sordariales</taxon>
        <taxon>Lasiosphaeriaceae</taxon>
        <taxon>Lasiosphaeria</taxon>
    </lineage>
</organism>
<dbReference type="PANTHER" id="PTHR24148">
    <property type="entry name" value="ANKYRIN REPEAT DOMAIN-CONTAINING PROTEIN 39 HOMOLOG-RELATED"/>
    <property type="match status" value="1"/>
</dbReference>
<dbReference type="PANTHER" id="PTHR24148:SF73">
    <property type="entry name" value="HET DOMAIN PROTEIN (AFU_ORTHOLOGUE AFUA_8G01020)"/>
    <property type="match status" value="1"/>
</dbReference>
<evidence type="ECO:0000259" key="2">
    <source>
        <dbReference type="Pfam" id="PF06985"/>
    </source>
</evidence>
<protein>
    <submittedName>
        <fullName evidence="3">Heterokaryon incompatibility protein-domain-containing protein</fullName>
    </submittedName>
</protein>
<reference evidence="3" key="2">
    <citation type="submission" date="2023-06" db="EMBL/GenBank/DDBJ databases">
        <authorList>
            <consortium name="Lawrence Berkeley National Laboratory"/>
            <person name="Haridas S."/>
            <person name="Hensen N."/>
            <person name="Bonometti L."/>
            <person name="Westerberg I."/>
            <person name="Brannstrom I.O."/>
            <person name="Guillou S."/>
            <person name="Cros-Aarteil S."/>
            <person name="Calhoun S."/>
            <person name="Kuo A."/>
            <person name="Mondo S."/>
            <person name="Pangilinan J."/>
            <person name="Riley R."/>
            <person name="Labutti K."/>
            <person name="Andreopoulos B."/>
            <person name="Lipzen A."/>
            <person name="Chen C."/>
            <person name="Yanf M."/>
            <person name="Daum C."/>
            <person name="Ng V."/>
            <person name="Clum A."/>
            <person name="Steindorff A."/>
            <person name="Ohm R."/>
            <person name="Martin F."/>
            <person name="Silar P."/>
            <person name="Natvig D."/>
            <person name="Lalanne C."/>
            <person name="Gautier V."/>
            <person name="Ament-Velasquez S.L."/>
            <person name="Kruys A."/>
            <person name="Hutchinson M.I."/>
            <person name="Powell A.J."/>
            <person name="Barry K."/>
            <person name="Miller A.N."/>
            <person name="Grigoriev I.V."/>
            <person name="Debuchy R."/>
            <person name="Gladieux P."/>
            <person name="Thoren M.H."/>
            <person name="Johannesson H."/>
        </authorList>
    </citation>
    <scope>NUCLEOTIDE SEQUENCE</scope>
    <source>
        <strain evidence="3">CBS 958.72</strain>
    </source>
</reference>
<comment type="caution">
    <text evidence="3">The sequence shown here is derived from an EMBL/GenBank/DDBJ whole genome shotgun (WGS) entry which is preliminary data.</text>
</comment>
<name>A0AAE0KDY5_9PEZI</name>
<proteinExistence type="predicted"/>
<evidence type="ECO:0000313" key="4">
    <source>
        <dbReference type="Proteomes" id="UP001287356"/>
    </source>
</evidence>
<feature type="region of interest" description="Disordered" evidence="1">
    <location>
        <begin position="1"/>
        <end position="27"/>
    </location>
</feature>
<evidence type="ECO:0000313" key="3">
    <source>
        <dbReference type="EMBL" id="KAK3374180.1"/>
    </source>
</evidence>
<dbReference type="InterPro" id="IPR052895">
    <property type="entry name" value="HetReg/Transcr_Mod"/>
</dbReference>
<dbReference type="EMBL" id="JAULSN010000004">
    <property type="protein sequence ID" value="KAK3374180.1"/>
    <property type="molecule type" value="Genomic_DNA"/>
</dbReference>
<sequence>MTMEQSGPCSSATGGPSNSAEFEQPNTFGNFHTPENGFFYSKRPYQALDPSIKEIRLLRVNSRRTYAEHLQDHPEWISTDTDADEMLHPGGGLDGLQSDAQIFACQLVDKVALSRIEGGYCALSYCAGKPTNTAWVLVNGTPFKAFANLEHAIGLAVDAWKAQHPGKDFLLWTDQICINQNDHFEKATQVAMMHEIYSGSSNTFICLSTPGAENCLSWMPLSYFNWSPSGKSLDYRVMERFLWDLLSLPSSQRKQRFHGWCSSFKAFIDSPWWGRAWVYQEFMSSSRPLLLSGADCVLLKSGSPAWDIIQRVFVRYDFRGAVDSVGTQLLHSKPEQDTSVDAAGAQTDSEEMRELLGLMEERTHIVYFSAVKSAILNKAISPSSQGLLPHLRHSRNCASSDPRDRVYAFLSLAGDYDIVPDYSPGNTIGHVLVQTAKAIIQRDKRLDILADAGLGAEKSDCHLPSWVPDWTSPETFNGNKQLHTFFSHTTLHSSTTPQDADASKGSACQPTFRANEARRTNLDLGIKGVYVDTLRDPLAGKDMSARNGGDLQMFALPSGRLVVSPATALSGDEIWVLLGARSPVALRRQESDLYCLVGNVVVCNGMSTQPSAVMLGEAIEWVESGTAELREIWLL</sequence>